<gene>
    <name evidence="2" type="ORF">CCMP2556_LOCUS43906</name>
</gene>
<proteinExistence type="predicted"/>
<sequence>MVSIKEKLVISYDGSPECTIPSNLVTKLEDGDQKFLKLRPSSVALAQVICGGCSMKNPTFTHSPRLKELKDKLDQALLQASAEQHSPDDDGPELFGGQATDVAVALEERQLEAVFAYLKEDCATLHEDKKRNYNKTGSYAKRPRTDASSNS</sequence>
<evidence type="ECO:0000313" key="2">
    <source>
        <dbReference type="EMBL" id="CAK9091600.1"/>
    </source>
</evidence>
<reference evidence="2 3" key="1">
    <citation type="submission" date="2024-02" db="EMBL/GenBank/DDBJ databases">
        <authorList>
            <person name="Chen Y."/>
            <person name="Shah S."/>
            <person name="Dougan E. K."/>
            <person name="Thang M."/>
            <person name="Chan C."/>
        </authorList>
    </citation>
    <scope>NUCLEOTIDE SEQUENCE [LARGE SCALE GENOMIC DNA]</scope>
</reference>
<protein>
    <submittedName>
        <fullName evidence="2">Uncharacterized protein</fullName>
    </submittedName>
</protein>
<dbReference type="EMBL" id="CAXAMN010024992">
    <property type="protein sequence ID" value="CAK9091600.1"/>
    <property type="molecule type" value="Genomic_DNA"/>
</dbReference>
<evidence type="ECO:0000256" key="1">
    <source>
        <dbReference type="SAM" id="MobiDB-lite"/>
    </source>
</evidence>
<dbReference type="Proteomes" id="UP001642484">
    <property type="component" value="Unassembled WGS sequence"/>
</dbReference>
<organism evidence="2 3">
    <name type="scientific">Durusdinium trenchii</name>
    <dbReference type="NCBI Taxonomy" id="1381693"/>
    <lineage>
        <taxon>Eukaryota</taxon>
        <taxon>Sar</taxon>
        <taxon>Alveolata</taxon>
        <taxon>Dinophyceae</taxon>
        <taxon>Suessiales</taxon>
        <taxon>Symbiodiniaceae</taxon>
        <taxon>Durusdinium</taxon>
    </lineage>
</organism>
<accession>A0ABP0QW03</accession>
<name>A0ABP0QW03_9DINO</name>
<comment type="caution">
    <text evidence="2">The sequence shown here is derived from an EMBL/GenBank/DDBJ whole genome shotgun (WGS) entry which is preliminary data.</text>
</comment>
<evidence type="ECO:0000313" key="3">
    <source>
        <dbReference type="Proteomes" id="UP001642484"/>
    </source>
</evidence>
<keyword evidence="3" id="KW-1185">Reference proteome</keyword>
<feature type="region of interest" description="Disordered" evidence="1">
    <location>
        <begin position="129"/>
        <end position="151"/>
    </location>
</feature>